<dbReference type="OrthoDB" id="1673646at2"/>
<dbReference type="PANTHER" id="PTHR33121">
    <property type="entry name" value="CYCLIC DI-GMP PHOSPHODIESTERASE PDEF"/>
    <property type="match status" value="1"/>
</dbReference>
<organism evidence="2 3">
    <name type="scientific">Sphingomonas gei</name>
    <dbReference type="NCBI Taxonomy" id="1395960"/>
    <lineage>
        <taxon>Bacteria</taxon>
        <taxon>Pseudomonadati</taxon>
        <taxon>Pseudomonadota</taxon>
        <taxon>Alphaproteobacteria</taxon>
        <taxon>Sphingomonadales</taxon>
        <taxon>Sphingomonadaceae</taxon>
        <taxon>Sphingomonas</taxon>
    </lineage>
</organism>
<dbReference type="Pfam" id="PF00563">
    <property type="entry name" value="EAL"/>
    <property type="match status" value="1"/>
</dbReference>
<dbReference type="SMART" id="SM00052">
    <property type="entry name" value="EAL"/>
    <property type="match status" value="1"/>
</dbReference>
<dbReference type="InterPro" id="IPR001633">
    <property type="entry name" value="EAL_dom"/>
</dbReference>
<comment type="caution">
    <text evidence="2">The sequence shown here is derived from an EMBL/GenBank/DDBJ whole genome shotgun (WGS) entry which is preliminary data.</text>
</comment>
<feature type="domain" description="EAL" evidence="1">
    <location>
        <begin position="35"/>
        <end position="282"/>
    </location>
</feature>
<proteinExistence type="predicted"/>
<keyword evidence="3" id="KW-1185">Reference proteome</keyword>
<dbReference type="InterPro" id="IPR035919">
    <property type="entry name" value="EAL_sf"/>
</dbReference>
<accession>A0A4S1XED3</accession>
<protein>
    <submittedName>
        <fullName evidence="2">EAL domain-containing protein</fullName>
    </submittedName>
</protein>
<dbReference type="PROSITE" id="PS50883">
    <property type="entry name" value="EAL"/>
    <property type="match status" value="1"/>
</dbReference>
<name>A0A4S1XED3_9SPHN</name>
<dbReference type="CDD" id="cd01948">
    <property type="entry name" value="EAL"/>
    <property type="match status" value="1"/>
</dbReference>
<evidence type="ECO:0000313" key="3">
    <source>
        <dbReference type="Proteomes" id="UP000306147"/>
    </source>
</evidence>
<gene>
    <name evidence="2" type="ORF">E5A73_05590</name>
</gene>
<sequence length="311" mass="33230">MRANPTRRRTEWARGGLTNISVLERGARMTAIQPATLSIATINRADPRLDLTIGFCAMIAKGADRPFAWQAVASGRDGRSFAAISASLLPEQRSALEARRITLALERTAALNLHRGGALIALPLGAAAGLAEPLLSHLFRAALANGVGTDRLVVEINADERGDFDQAAALAEACGRRGIAVTLDGFAAGPVALKLLARFTPHFVKLDPSLVRGIGGSVSRRLIAEGVMRLARNMGVTVIARGVENRGEHDVLHAMGVRHFQIGTAAIPQADRVRREPRNPISAPTHRRLAHHGRAAFPLRTARPAEMARAV</sequence>
<evidence type="ECO:0000259" key="1">
    <source>
        <dbReference type="PROSITE" id="PS50883"/>
    </source>
</evidence>
<evidence type="ECO:0000313" key="2">
    <source>
        <dbReference type="EMBL" id="TGX54914.1"/>
    </source>
</evidence>
<dbReference type="EMBL" id="SRXT01000002">
    <property type="protein sequence ID" value="TGX54914.1"/>
    <property type="molecule type" value="Genomic_DNA"/>
</dbReference>
<dbReference type="AlphaFoldDB" id="A0A4S1XED3"/>
<dbReference type="Gene3D" id="3.20.20.450">
    <property type="entry name" value="EAL domain"/>
    <property type="match status" value="1"/>
</dbReference>
<dbReference type="InterPro" id="IPR050706">
    <property type="entry name" value="Cyclic-di-GMP_PDE-like"/>
</dbReference>
<dbReference type="SUPFAM" id="SSF141868">
    <property type="entry name" value="EAL domain-like"/>
    <property type="match status" value="1"/>
</dbReference>
<dbReference type="GO" id="GO:0071111">
    <property type="term" value="F:cyclic-guanylate-specific phosphodiesterase activity"/>
    <property type="evidence" value="ECO:0007669"/>
    <property type="project" value="InterPro"/>
</dbReference>
<dbReference type="PANTHER" id="PTHR33121:SF70">
    <property type="entry name" value="SIGNALING PROTEIN YKOW"/>
    <property type="match status" value="1"/>
</dbReference>
<dbReference type="Proteomes" id="UP000306147">
    <property type="component" value="Unassembled WGS sequence"/>
</dbReference>
<reference evidence="2 3" key="1">
    <citation type="submission" date="2019-04" db="EMBL/GenBank/DDBJ databases">
        <title>Sphingomonas psychrotolerans sp. nov., isolated from soil in the Tianshan Mountains, Xinjiang, China.</title>
        <authorList>
            <person name="Luo Y."/>
            <person name="Sheng H."/>
        </authorList>
    </citation>
    <scope>NUCLEOTIDE SEQUENCE [LARGE SCALE GENOMIC DNA]</scope>
    <source>
        <strain evidence="2 3">ZFGT-11</strain>
    </source>
</reference>